<dbReference type="STRING" id="1169540.A0A0G4FKA0"/>
<evidence type="ECO:0000256" key="2">
    <source>
        <dbReference type="ARBA" id="ARBA00012483"/>
    </source>
</evidence>
<feature type="region of interest" description="Disordered" evidence="9">
    <location>
        <begin position="332"/>
        <end position="379"/>
    </location>
</feature>
<evidence type="ECO:0000259" key="10">
    <source>
        <dbReference type="PROSITE" id="PS50089"/>
    </source>
</evidence>
<feature type="compositionally biased region" description="Gly residues" evidence="9">
    <location>
        <begin position="145"/>
        <end position="158"/>
    </location>
</feature>
<evidence type="ECO:0000256" key="4">
    <source>
        <dbReference type="ARBA" id="ARBA00022723"/>
    </source>
</evidence>
<dbReference type="PANTHER" id="PTHR15710">
    <property type="entry name" value="E3 UBIQUITIN-PROTEIN LIGASE PRAJA"/>
    <property type="match status" value="1"/>
</dbReference>
<evidence type="ECO:0000313" key="11">
    <source>
        <dbReference type="EMBL" id="CEM13987.1"/>
    </source>
</evidence>
<dbReference type="SMART" id="SM00184">
    <property type="entry name" value="RING"/>
    <property type="match status" value="1"/>
</dbReference>
<evidence type="ECO:0000256" key="7">
    <source>
        <dbReference type="ARBA" id="ARBA00022833"/>
    </source>
</evidence>
<dbReference type="Pfam" id="PF13639">
    <property type="entry name" value="zf-RING_2"/>
    <property type="match status" value="1"/>
</dbReference>
<evidence type="ECO:0000256" key="1">
    <source>
        <dbReference type="ARBA" id="ARBA00000900"/>
    </source>
</evidence>
<dbReference type="EMBL" id="CDMY01000450">
    <property type="protein sequence ID" value="CEM13987.1"/>
    <property type="molecule type" value="Genomic_DNA"/>
</dbReference>
<dbReference type="VEuPathDB" id="CryptoDB:Vbra_9268"/>
<dbReference type="CDD" id="cd16454">
    <property type="entry name" value="RING-H2_PA-TM-RING"/>
    <property type="match status" value="1"/>
</dbReference>
<dbReference type="GO" id="GO:0016567">
    <property type="term" value="P:protein ubiquitination"/>
    <property type="evidence" value="ECO:0007669"/>
    <property type="project" value="TreeGrafter"/>
</dbReference>
<dbReference type="Pfam" id="PF14369">
    <property type="entry name" value="Zn_ribbon_19"/>
    <property type="match status" value="1"/>
</dbReference>
<gene>
    <name evidence="11" type="ORF">Vbra_9268</name>
</gene>
<dbReference type="InterPro" id="IPR001841">
    <property type="entry name" value="Znf_RING"/>
</dbReference>
<keyword evidence="12" id="KW-1185">Reference proteome</keyword>
<dbReference type="EC" id="2.3.2.27" evidence="2"/>
<dbReference type="Proteomes" id="UP000041254">
    <property type="component" value="Unassembled WGS sequence"/>
</dbReference>
<evidence type="ECO:0000256" key="3">
    <source>
        <dbReference type="ARBA" id="ARBA00022679"/>
    </source>
</evidence>
<dbReference type="Gene3D" id="3.30.40.10">
    <property type="entry name" value="Zinc/RING finger domain, C3HC4 (zinc finger)"/>
    <property type="match status" value="1"/>
</dbReference>
<evidence type="ECO:0000256" key="6">
    <source>
        <dbReference type="ARBA" id="ARBA00022786"/>
    </source>
</evidence>
<protein>
    <recommendedName>
        <fullName evidence="2">RING-type E3 ubiquitin transferase</fullName>
        <ecNumber evidence="2">2.3.2.27</ecNumber>
    </recommendedName>
</protein>
<keyword evidence="5 8" id="KW-0863">Zinc-finger</keyword>
<feature type="domain" description="RING-type" evidence="10">
    <location>
        <begin position="278"/>
        <end position="324"/>
    </location>
</feature>
<accession>A0A0G4FKA0</accession>
<dbReference type="OMA" id="RHANCPI"/>
<feature type="compositionally biased region" description="Basic and acidic residues" evidence="9">
    <location>
        <begin position="334"/>
        <end position="355"/>
    </location>
</feature>
<dbReference type="PROSITE" id="PS50089">
    <property type="entry name" value="ZF_RING_2"/>
    <property type="match status" value="1"/>
</dbReference>
<organism evidence="11 12">
    <name type="scientific">Vitrella brassicaformis (strain CCMP3155)</name>
    <dbReference type="NCBI Taxonomy" id="1169540"/>
    <lineage>
        <taxon>Eukaryota</taxon>
        <taxon>Sar</taxon>
        <taxon>Alveolata</taxon>
        <taxon>Colpodellida</taxon>
        <taxon>Vitrellaceae</taxon>
        <taxon>Vitrella</taxon>
    </lineage>
</organism>
<name>A0A0G4FKA0_VITBC</name>
<feature type="region of interest" description="Disordered" evidence="9">
    <location>
        <begin position="140"/>
        <end position="159"/>
    </location>
</feature>
<dbReference type="AlphaFoldDB" id="A0A0G4FKA0"/>
<evidence type="ECO:0000256" key="9">
    <source>
        <dbReference type="SAM" id="MobiDB-lite"/>
    </source>
</evidence>
<dbReference type="PANTHER" id="PTHR15710:SF243">
    <property type="entry name" value="E3 UBIQUITIN-PROTEIN LIGASE PRAJA-2 ISOFORM X1"/>
    <property type="match status" value="1"/>
</dbReference>
<keyword evidence="3" id="KW-0808">Transferase</keyword>
<sequence length="379" mass="41064">MAFFCHTCDTRASVHTTDTGDVVCDTCGEGFVEELDEAATAPGDSPAAPGGGLPFGSLLSLFSRAMAASTQPVQHEPEAPQAPPPPQQPSQPAQMAGSGGDIPAPSNIHQLLSAFSQHMPPPGSGPEISQHGGLTVVRLNANTGRGRGGGGDGSGSGAANGLPFPFSTIFSNLMAQSGGPQQYGTARVWRYEPTATGGHFVQGQDESQHFLESLSNLMFGGGDSDSPFSLDRFMERIVQSMMDQEEMPNRSPPTARHILEHMPTHRITKEEAASGLECTICQDYLKEGDDAWKLSENPEWCSHMFHVACIRPWLEQHNTCPVCRYELPTDDEEYERRKRERRDQLQRQLSHEGDMQRQPASSSSAAPPDSQQHGQGDRQ</sequence>
<evidence type="ECO:0000313" key="12">
    <source>
        <dbReference type="Proteomes" id="UP000041254"/>
    </source>
</evidence>
<dbReference type="InParanoid" id="A0A0G4FKA0"/>
<dbReference type="GO" id="GO:0008270">
    <property type="term" value="F:zinc ion binding"/>
    <property type="evidence" value="ECO:0007669"/>
    <property type="project" value="UniProtKB-KW"/>
</dbReference>
<dbReference type="OrthoDB" id="421575at2759"/>
<dbReference type="GO" id="GO:0005737">
    <property type="term" value="C:cytoplasm"/>
    <property type="evidence" value="ECO:0007669"/>
    <property type="project" value="TreeGrafter"/>
</dbReference>
<dbReference type="InterPro" id="IPR039525">
    <property type="entry name" value="RNF126-like_zinc-ribbon"/>
</dbReference>
<feature type="compositionally biased region" description="Pro residues" evidence="9">
    <location>
        <begin position="80"/>
        <end position="89"/>
    </location>
</feature>
<proteinExistence type="predicted"/>
<evidence type="ECO:0000256" key="5">
    <source>
        <dbReference type="ARBA" id="ARBA00022771"/>
    </source>
</evidence>
<keyword evidence="6" id="KW-0833">Ubl conjugation pathway</keyword>
<comment type="catalytic activity">
    <reaction evidence="1">
        <text>S-ubiquitinyl-[E2 ubiquitin-conjugating enzyme]-L-cysteine + [acceptor protein]-L-lysine = [E2 ubiquitin-conjugating enzyme]-L-cysteine + N(6)-ubiquitinyl-[acceptor protein]-L-lysine.</text>
        <dbReference type="EC" id="2.3.2.27"/>
    </reaction>
</comment>
<keyword evidence="4" id="KW-0479">Metal-binding</keyword>
<dbReference type="InterPro" id="IPR013083">
    <property type="entry name" value="Znf_RING/FYVE/PHD"/>
</dbReference>
<dbReference type="SUPFAM" id="SSF57850">
    <property type="entry name" value="RING/U-box"/>
    <property type="match status" value="1"/>
</dbReference>
<dbReference type="GO" id="GO:0061630">
    <property type="term" value="F:ubiquitin protein ligase activity"/>
    <property type="evidence" value="ECO:0007669"/>
    <property type="project" value="UniProtKB-EC"/>
</dbReference>
<reference evidence="11 12" key="1">
    <citation type="submission" date="2014-11" db="EMBL/GenBank/DDBJ databases">
        <authorList>
            <person name="Zhu J."/>
            <person name="Qi W."/>
            <person name="Song R."/>
        </authorList>
    </citation>
    <scope>NUCLEOTIDE SEQUENCE [LARGE SCALE GENOMIC DNA]</scope>
</reference>
<evidence type="ECO:0000256" key="8">
    <source>
        <dbReference type="PROSITE-ProRule" id="PRU00175"/>
    </source>
</evidence>
<feature type="region of interest" description="Disordered" evidence="9">
    <location>
        <begin position="67"/>
        <end position="107"/>
    </location>
</feature>
<feature type="compositionally biased region" description="Low complexity" evidence="9">
    <location>
        <begin position="358"/>
        <end position="372"/>
    </location>
</feature>
<keyword evidence="7" id="KW-0862">Zinc</keyword>